<keyword evidence="1" id="KW-0472">Membrane</keyword>
<accession>A0A1F8EML3</accession>
<evidence type="ECO:0000313" key="2">
    <source>
        <dbReference type="EMBL" id="OGN01848.1"/>
    </source>
</evidence>
<dbReference type="Proteomes" id="UP000177117">
    <property type="component" value="Unassembled WGS sequence"/>
</dbReference>
<keyword evidence="1" id="KW-1133">Transmembrane helix</keyword>
<protein>
    <submittedName>
        <fullName evidence="2">Uncharacterized protein</fullName>
    </submittedName>
</protein>
<dbReference type="EMBL" id="MGJD01000003">
    <property type="protein sequence ID" value="OGN01848.1"/>
    <property type="molecule type" value="Genomic_DNA"/>
</dbReference>
<dbReference type="AlphaFoldDB" id="A0A1F8EML3"/>
<keyword evidence="1" id="KW-0812">Transmembrane</keyword>
<proteinExistence type="predicted"/>
<feature type="transmembrane region" description="Helical" evidence="1">
    <location>
        <begin position="12"/>
        <end position="34"/>
    </location>
</feature>
<organism evidence="2 3">
    <name type="scientific">Candidatus Yanofskybacteria bacterium RIFCSPHIGHO2_01_FULL_41_53</name>
    <dbReference type="NCBI Taxonomy" id="1802663"/>
    <lineage>
        <taxon>Bacteria</taxon>
        <taxon>Candidatus Yanofskyibacteriota</taxon>
    </lineage>
</organism>
<name>A0A1F8EML3_9BACT</name>
<evidence type="ECO:0000256" key="1">
    <source>
        <dbReference type="SAM" id="Phobius"/>
    </source>
</evidence>
<reference evidence="2 3" key="1">
    <citation type="journal article" date="2016" name="Nat. Commun.">
        <title>Thousands of microbial genomes shed light on interconnected biogeochemical processes in an aquifer system.</title>
        <authorList>
            <person name="Anantharaman K."/>
            <person name="Brown C.T."/>
            <person name="Hug L.A."/>
            <person name="Sharon I."/>
            <person name="Castelle C.J."/>
            <person name="Probst A.J."/>
            <person name="Thomas B.C."/>
            <person name="Singh A."/>
            <person name="Wilkins M.J."/>
            <person name="Karaoz U."/>
            <person name="Brodie E.L."/>
            <person name="Williams K.H."/>
            <person name="Hubbard S.S."/>
            <person name="Banfield J.F."/>
        </authorList>
    </citation>
    <scope>NUCLEOTIDE SEQUENCE [LARGE SCALE GENOMIC DNA]</scope>
</reference>
<evidence type="ECO:0000313" key="3">
    <source>
        <dbReference type="Proteomes" id="UP000177117"/>
    </source>
</evidence>
<sequence>MRKNTSTIKEKEVILWINFALFGVVLLLTFYYIMMANNVTAKSYKVQTLRDKIESLVEVNSVLMSKKIATESQAILLEFAKAKNLVEARNIVYIFENTNVALQK</sequence>
<gene>
    <name evidence="2" type="ORF">A2650_04805</name>
</gene>
<comment type="caution">
    <text evidence="2">The sequence shown here is derived from an EMBL/GenBank/DDBJ whole genome shotgun (WGS) entry which is preliminary data.</text>
</comment>